<proteinExistence type="predicted"/>
<dbReference type="Proteomes" id="UP001596483">
    <property type="component" value="Unassembled WGS sequence"/>
</dbReference>
<reference evidence="2" key="1">
    <citation type="journal article" date="2019" name="Int. J. Syst. Evol. Microbiol.">
        <title>The Global Catalogue of Microorganisms (GCM) 10K type strain sequencing project: providing services to taxonomists for standard genome sequencing and annotation.</title>
        <authorList>
            <consortium name="The Broad Institute Genomics Platform"/>
            <consortium name="The Broad Institute Genome Sequencing Center for Infectious Disease"/>
            <person name="Wu L."/>
            <person name="Ma J."/>
        </authorList>
    </citation>
    <scope>NUCLEOTIDE SEQUENCE [LARGE SCALE GENOMIC DNA]</scope>
    <source>
        <strain evidence="2">JCM 4738</strain>
    </source>
</reference>
<dbReference type="RefSeq" id="WP_157296199.1">
    <property type="nucleotide sequence ID" value="NZ_JBHTCT010000005.1"/>
</dbReference>
<gene>
    <name evidence="1" type="ORF">ACFQQH_03270</name>
</gene>
<keyword evidence="2" id="KW-1185">Reference proteome</keyword>
<evidence type="ECO:0000313" key="2">
    <source>
        <dbReference type="Proteomes" id="UP001596483"/>
    </source>
</evidence>
<protein>
    <submittedName>
        <fullName evidence="1">Uncharacterized protein</fullName>
    </submittedName>
</protein>
<accession>A0ABW2NEN7</accession>
<name>A0ABW2NEN7_9BACL</name>
<evidence type="ECO:0000313" key="1">
    <source>
        <dbReference type="EMBL" id="MFC7364185.1"/>
    </source>
</evidence>
<dbReference type="EMBL" id="JBHTCT010000005">
    <property type="protein sequence ID" value="MFC7364185.1"/>
    <property type="molecule type" value="Genomic_DNA"/>
</dbReference>
<comment type="caution">
    <text evidence="1">The sequence shown here is derived from an EMBL/GenBank/DDBJ whole genome shotgun (WGS) entry which is preliminary data.</text>
</comment>
<sequence length="117" mass="13733">MINTKYYDGFEGEHEVVLSDGENRMSIWDGYFDTIMDALLKGNPEKKGIIREYFYREGWYDDPWRIEDIPLTIKQLKAFDINHAEGTENMKKVAPELLQGIILFLKSAEGQVYIEYD</sequence>
<organism evidence="1 2">
    <name type="scientific">Bhargavaea changchunensis</name>
    <dbReference type="NCBI Taxonomy" id="2134037"/>
    <lineage>
        <taxon>Bacteria</taxon>
        <taxon>Bacillati</taxon>
        <taxon>Bacillota</taxon>
        <taxon>Bacilli</taxon>
        <taxon>Bacillales</taxon>
        <taxon>Caryophanaceae</taxon>
        <taxon>Bhargavaea</taxon>
    </lineage>
</organism>